<dbReference type="InterPro" id="IPR002586">
    <property type="entry name" value="CobQ/CobB/MinD/ParA_Nub-bd_dom"/>
</dbReference>
<comment type="pathway">
    <text evidence="8">Cofactor biosynthesis; adenosylcobalamin biosynthesis; cob(II)yrinate a,c-diamide from sirohydrochlorin (anaerobic route): step 10/10.</text>
</comment>
<feature type="active site" description="Nucleophile" evidence="8">
    <location>
        <position position="341"/>
    </location>
</feature>
<dbReference type="HAMAP" id="MF_00027">
    <property type="entry name" value="CobB_CbiA"/>
    <property type="match status" value="1"/>
</dbReference>
<dbReference type="InterPro" id="IPR027417">
    <property type="entry name" value="P-loop_NTPase"/>
</dbReference>
<dbReference type="EMBL" id="RPGO01000017">
    <property type="protein sequence ID" value="RZB31373.1"/>
    <property type="molecule type" value="Genomic_DNA"/>
</dbReference>
<dbReference type="SUPFAM" id="SSF52317">
    <property type="entry name" value="Class I glutamine amidotransferase-like"/>
    <property type="match status" value="1"/>
</dbReference>
<keyword evidence="5 8" id="KW-0067">ATP-binding</keyword>
<dbReference type="NCBIfam" id="NF033195">
    <property type="entry name" value="F430_CfbB"/>
    <property type="match status" value="1"/>
</dbReference>
<keyword evidence="2 8" id="KW-0169">Cobalamin biosynthesis</keyword>
<comment type="similarity">
    <text evidence="8">Belongs to the CobB/CbiA family.</text>
</comment>
<gene>
    <name evidence="8" type="primary">cbiA</name>
    <name evidence="8" type="synonym">cfbB</name>
    <name evidence="11" type="ORF">AEth_00703</name>
</gene>
<evidence type="ECO:0000256" key="1">
    <source>
        <dbReference type="ARBA" id="ARBA00001946"/>
    </source>
</evidence>
<keyword evidence="4 8" id="KW-0547">Nucleotide-binding</keyword>
<dbReference type="PROSITE" id="PS51274">
    <property type="entry name" value="GATASE_COBBQ"/>
    <property type="match status" value="1"/>
</dbReference>
<feature type="site" description="Increases nucleophilicity of active site Cys" evidence="8">
    <location>
        <position position="456"/>
    </location>
</feature>
<dbReference type="Gene3D" id="3.40.50.880">
    <property type="match status" value="1"/>
</dbReference>
<organism evidence="11 12">
    <name type="scientific">Candidatus Argoarchaeum ethanivorans</name>
    <dbReference type="NCBI Taxonomy" id="2608793"/>
    <lineage>
        <taxon>Archaea</taxon>
        <taxon>Methanobacteriati</taxon>
        <taxon>Methanobacteriota</taxon>
        <taxon>Stenosarchaea group</taxon>
        <taxon>Methanomicrobia</taxon>
        <taxon>Methanosarcinales</taxon>
        <taxon>Methanosarcinales incertae sedis</taxon>
        <taxon>GOM Arc I cluster</taxon>
        <taxon>Candidatus Argoarchaeum</taxon>
    </lineage>
</organism>
<evidence type="ECO:0000256" key="4">
    <source>
        <dbReference type="ARBA" id="ARBA00022741"/>
    </source>
</evidence>
<dbReference type="GO" id="GO:0015948">
    <property type="term" value="P:methanogenesis"/>
    <property type="evidence" value="ECO:0007669"/>
    <property type="project" value="UniProtKB-KW"/>
</dbReference>
<dbReference type="EC" id="6.3.5.12" evidence="8"/>
<evidence type="ECO:0000259" key="10">
    <source>
        <dbReference type="Pfam" id="PF07685"/>
    </source>
</evidence>
<evidence type="ECO:0000256" key="8">
    <source>
        <dbReference type="HAMAP-Rule" id="MF_00027"/>
    </source>
</evidence>
<evidence type="ECO:0000256" key="3">
    <source>
        <dbReference type="ARBA" id="ARBA00022598"/>
    </source>
</evidence>
<dbReference type="NCBIfam" id="TIGR00379">
    <property type="entry name" value="cobB"/>
    <property type="match status" value="1"/>
</dbReference>
<comment type="catalytic activity">
    <reaction evidence="8">
        <text>cob(II)yrinate + 2 L-glutamine + 2 ATP + 2 H2O = cob(II)yrinate a,c diamide + 2 L-glutamate + 2 ADP + 2 phosphate + 2 H(+)</text>
        <dbReference type="Rhea" id="RHEA:26289"/>
        <dbReference type="ChEBI" id="CHEBI:15377"/>
        <dbReference type="ChEBI" id="CHEBI:15378"/>
        <dbReference type="ChEBI" id="CHEBI:29985"/>
        <dbReference type="ChEBI" id="CHEBI:30616"/>
        <dbReference type="ChEBI" id="CHEBI:43474"/>
        <dbReference type="ChEBI" id="CHEBI:58359"/>
        <dbReference type="ChEBI" id="CHEBI:58537"/>
        <dbReference type="ChEBI" id="CHEBI:58894"/>
        <dbReference type="ChEBI" id="CHEBI:456216"/>
        <dbReference type="EC" id="6.3.5.11"/>
    </reaction>
</comment>
<dbReference type="UniPathway" id="UPA00148">
    <property type="reaction ID" value="UER00231"/>
</dbReference>
<dbReference type="AlphaFoldDB" id="A0A8B3S4N5"/>
<dbReference type="Proteomes" id="UP000291831">
    <property type="component" value="Unassembled WGS sequence"/>
</dbReference>
<dbReference type="GO" id="GO:0005524">
    <property type="term" value="F:ATP binding"/>
    <property type="evidence" value="ECO:0007669"/>
    <property type="project" value="UniProtKB-UniRule"/>
</dbReference>
<evidence type="ECO:0000313" key="11">
    <source>
        <dbReference type="EMBL" id="RZB31373.1"/>
    </source>
</evidence>
<dbReference type="GO" id="GO:0042242">
    <property type="term" value="F:cobyrinic acid a,c-diamide synthase activity"/>
    <property type="evidence" value="ECO:0007669"/>
    <property type="project" value="UniProtKB-UniRule"/>
</dbReference>
<dbReference type="GO" id="GO:0009236">
    <property type="term" value="P:cobalamin biosynthetic process"/>
    <property type="evidence" value="ECO:0007669"/>
    <property type="project" value="UniProtKB-UniRule"/>
</dbReference>
<dbReference type="Gene3D" id="3.40.50.300">
    <property type="entry name" value="P-loop containing nucleotide triphosphate hydrolases"/>
    <property type="match status" value="1"/>
</dbReference>
<dbReference type="InterPro" id="IPR004484">
    <property type="entry name" value="CbiA/CobB_synth"/>
</dbReference>
<comment type="miscellaneous">
    <text evidence="8">The a and c carboxylates of cobyrinate and Ni-sirohydrochlorin are activated for nucleophilic attack via formation of a phosphorylated intermediate by ATP. CbiA catalyzes first the amidation of the c-carboxylate, and then that of the a-carboxylate.</text>
</comment>
<dbReference type="NCBIfam" id="NF002204">
    <property type="entry name" value="PRK01077.1"/>
    <property type="match status" value="1"/>
</dbReference>
<dbReference type="CDD" id="cd05388">
    <property type="entry name" value="CobB_N"/>
    <property type="match status" value="1"/>
</dbReference>
<reference evidence="12" key="1">
    <citation type="submission" date="2019-01" db="EMBL/GenBank/DDBJ databases">
        <title>Anaerobic oxidation of ethane by archaea from a marine hydrocarbon seep.</title>
        <authorList>
            <person name="Musat F."/>
        </authorList>
    </citation>
    <scope>NUCLEOTIDE SEQUENCE [LARGE SCALE GENOMIC DNA]</scope>
</reference>
<name>A0A8B3S4N5_9EURY</name>
<dbReference type="EC" id="6.3.5.11" evidence="8"/>
<protein>
    <recommendedName>
        <fullName evidence="8">Cobyrinate a,c-diamide synthase</fullName>
        <ecNumber evidence="8">6.3.5.11</ecNumber>
    </recommendedName>
    <alternativeName>
        <fullName evidence="8">Cobyrinic acid a,c-diamide synthetase</fullName>
    </alternativeName>
    <alternativeName>
        <fullName evidence="8">Ni-sirohydrochlorin a,c-diamide synthase</fullName>
        <ecNumber evidence="8">6.3.5.12</ecNumber>
    </alternativeName>
    <alternativeName>
        <fullName evidence="8">Ni-sirohydrochlorin a,c-diamide synthetase</fullName>
    </alternativeName>
</protein>
<keyword evidence="8" id="KW-0484">Methanogenesis</keyword>
<evidence type="ECO:0000256" key="6">
    <source>
        <dbReference type="ARBA" id="ARBA00022842"/>
    </source>
</evidence>
<evidence type="ECO:0000256" key="2">
    <source>
        <dbReference type="ARBA" id="ARBA00022573"/>
    </source>
</evidence>
<evidence type="ECO:0000256" key="7">
    <source>
        <dbReference type="ARBA" id="ARBA00022962"/>
    </source>
</evidence>
<dbReference type="Pfam" id="PF07685">
    <property type="entry name" value="GATase_3"/>
    <property type="match status" value="1"/>
</dbReference>
<dbReference type="InterPro" id="IPR011698">
    <property type="entry name" value="GATase_3"/>
</dbReference>
<keyword evidence="3 8" id="KW-0436">Ligase</keyword>
<dbReference type="SUPFAM" id="SSF52540">
    <property type="entry name" value="P-loop containing nucleoside triphosphate hydrolases"/>
    <property type="match status" value="1"/>
</dbReference>
<comment type="catalytic activity">
    <reaction evidence="8">
        <text>Ni-sirohydrochlorin + 2 L-glutamine + 2 ATP + 2 H2O = Ni-sirohydrochlorin a,c-diamide + 2 L-glutamate + 2 ADP + 2 phosphate + 2 H(+)</text>
        <dbReference type="Rhea" id="RHEA:52896"/>
        <dbReference type="ChEBI" id="CHEBI:15377"/>
        <dbReference type="ChEBI" id="CHEBI:15378"/>
        <dbReference type="ChEBI" id="CHEBI:29985"/>
        <dbReference type="ChEBI" id="CHEBI:30616"/>
        <dbReference type="ChEBI" id="CHEBI:43474"/>
        <dbReference type="ChEBI" id="CHEBI:58359"/>
        <dbReference type="ChEBI" id="CHEBI:136841"/>
        <dbReference type="ChEBI" id="CHEBI:136887"/>
        <dbReference type="ChEBI" id="CHEBI:456216"/>
        <dbReference type="EC" id="6.3.5.12"/>
    </reaction>
</comment>
<dbReference type="Pfam" id="PF01656">
    <property type="entry name" value="CbiA"/>
    <property type="match status" value="1"/>
</dbReference>
<keyword evidence="7 8" id="KW-0315">Glutamine amidotransferase</keyword>
<proteinExistence type="inferred from homology"/>
<evidence type="ECO:0000313" key="12">
    <source>
        <dbReference type="Proteomes" id="UP000291831"/>
    </source>
</evidence>
<dbReference type="InterPro" id="IPR029062">
    <property type="entry name" value="Class_I_gatase-like"/>
</dbReference>
<dbReference type="PANTHER" id="PTHR43873:SF1">
    <property type="entry name" value="COBYRINATE A,C-DIAMIDE SYNTHASE"/>
    <property type="match status" value="1"/>
</dbReference>
<comment type="domain">
    <text evidence="8">Comprises of two domains. The C-terminal domain contains the binding site for glutamine and catalyzes the hydrolysis of this substrate to glutamate and ammonia. The N-terminal domain is anticipated to bind ATP, and cobyrinate or Ni-sirohydrochlorin, and catalyzes the ultimate synthesis of the diamide product. The ammonia produced via the glutaminase domain is probably translocated to the adjacent domain via a molecular tunnel, where it reacts with an activated intermediate.</text>
</comment>
<feature type="domain" description="CobQ/CobB/MinD/ParA nucleotide binding" evidence="9">
    <location>
        <begin position="11"/>
        <end position="189"/>
    </location>
</feature>
<sequence>MTQLLNLPRVMLAADRSSSGKTTISMGIMAALKDMGYTVQPFKVGLDYIDPGYHTEITGRPARNLDGYLCKSHTIHEIFQHASKGSDISIIEGVRGLYEGLDATSDTGSTAQIAKILNCPVVLIINARSITRSAAAIVKGYTLFDPGVKILGVILNNVGSTSHSEKAKKAIETYTDIPVIGVIPRDEGMQISMRHLGLMPAIEGRRRLHDFDARLGTVKSITREGVDMQQLLEIARSAPPLPELPQTLYVQHRKPPVVRVGVALDEAFNFYYRDNLELLELEGAKLTYFSPLHDKKIPEVDGLYIGGGYPELFAAELEKNKTMRESIYNASQSGCPIFGECGGLMYLTKNIVTTRLNHSKYHMAEVEPGSYEMIGALPGNTHLTHKRVVTYTVARIMKDTPIGVRNTSIKAHEFHHSEILDLPEDATFAIKTERGTGIHNKQDGLMQENTIATYLHIHAASYPGFATSFVEKCRQHQQRR</sequence>
<dbReference type="PANTHER" id="PTHR43873">
    <property type="entry name" value="COBYRINATE A,C-DIAMIDE SYNTHASE"/>
    <property type="match status" value="1"/>
</dbReference>
<evidence type="ECO:0000256" key="5">
    <source>
        <dbReference type="ARBA" id="ARBA00022840"/>
    </source>
</evidence>
<comment type="caution">
    <text evidence="11">The sequence shown here is derived from an EMBL/GenBank/DDBJ whole genome shotgun (WGS) entry which is preliminary data.</text>
</comment>
<dbReference type="CDD" id="cd03130">
    <property type="entry name" value="GATase1_CobB"/>
    <property type="match status" value="1"/>
</dbReference>
<comment type="cofactor">
    <cofactor evidence="1 8">
        <name>Mg(2+)</name>
        <dbReference type="ChEBI" id="CHEBI:18420"/>
    </cofactor>
</comment>
<feature type="domain" description="CobB/CobQ-like glutamine amidotransferase" evidence="10">
    <location>
        <begin position="259"/>
        <end position="461"/>
    </location>
</feature>
<accession>A0A8B3S4N5</accession>
<comment type="function">
    <text evidence="8">Catalyzes the ATP-dependent amidation of the two carboxylate groups at positions a and c of cobyrinate, using either L-glutamine or ammonia as the nitrogen source. Involved in the biosynthesis of the unique nickel-containing tetrapyrrole coenzyme F430, the prosthetic group of methyl-coenzyme M reductase (MCR), which plays a key role in methanogenesis and anaerobic methane oxidation. Catalyzes the ATP-dependent amidation of the two carboxylate groups at positions a and c of Ni-sirohydrochlorin, using L-glutamine or ammonia as the nitrogen source.</text>
</comment>
<keyword evidence="6 8" id="KW-0460">Magnesium</keyword>
<evidence type="ECO:0000259" key="9">
    <source>
        <dbReference type="Pfam" id="PF01656"/>
    </source>
</evidence>